<feature type="region of interest" description="Disordered" evidence="1">
    <location>
        <begin position="167"/>
        <end position="194"/>
    </location>
</feature>
<gene>
    <name evidence="3" type="ORF">C9994_16820</name>
</gene>
<protein>
    <recommendedName>
        <fullName evidence="2">Bacterial Ig-like domain-containing protein</fullName>
    </recommendedName>
</protein>
<name>A0A2T4DAB9_9BACT</name>
<comment type="caution">
    <text evidence="3">The sequence shown here is derived from an EMBL/GenBank/DDBJ whole genome shotgun (WGS) entry which is preliminary data.</text>
</comment>
<proteinExistence type="predicted"/>
<accession>A0A2T4DAB9</accession>
<evidence type="ECO:0000313" key="4">
    <source>
        <dbReference type="Proteomes" id="UP000240608"/>
    </source>
</evidence>
<reference evidence="3 4" key="1">
    <citation type="submission" date="2018-03" db="EMBL/GenBank/DDBJ databases">
        <title>Cross-interface Injection: A General Nanoliter Liquid Handling Method Applied to Single Cells Genome Amplification Automated Nanoliter Liquid Handling Applied to Single Cell Multiple Displacement Amplification.</title>
        <authorList>
            <person name="Yun J."/>
            <person name="Xu P."/>
            <person name="Xu J."/>
            <person name="Dai X."/>
            <person name="Wang Y."/>
            <person name="Zheng X."/>
            <person name="Cao C."/>
            <person name="Yi Q."/>
            <person name="Zhu Y."/>
            <person name="Wang L."/>
            <person name="Dong Z."/>
            <person name="Huang Y."/>
            <person name="Huang L."/>
            <person name="Du W."/>
        </authorList>
    </citation>
    <scope>NUCLEOTIDE SEQUENCE [LARGE SCALE GENOMIC DNA]</scope>
    <source>
        <strain evidence="3 4">Z-D1-2</strain>
    </source>
</reference>
<dbReference type="InterPro" id="IPR044016">
    <property type="entry name" value="Big_13"/>
</dbReference>
<dbReference type="NCBIfam" id="NF033510">
    <property type="entry name" value="Ca_tandemer"/>
    <property type="match status" value="2"/>
</dbReference>
<sequence length="218" mass="21526">DVTPVITGTNGLGTSQPAGETLTVTVNGATYTVTPDASGDWSVDTETATPTSGTLGTFNDGTSYEVVATVTDVASNSTSDATSNEVSIDTTAPATPTVNSLTTSDNTPVVSGTAEIGSTVVIVINGVTFTTTADASGNWSVDTETATPTAGGPFTPLTDGDYDVAVTSTDAAGNSSSDATNNEVSIDTTGPTAPTVNLLTTNDVTPVITGTNGLGTSQ</sequence>
<dbReference type="AlphaFoldDB" id="A0A2T4DAB9"/>
<dbReference type="Proteomes" id="UP000240608">
    <property type="component" value="Unassembled WGS sequence"/>
</dbReference>
<feature type="non-terminal residue" evidence="3">
    <location>
        <position position="1"/>
    </location>
</feature>
<evidence type="ECO:0000313" key="3">
    <source>
        <dbReference type="EMBL" id="PTB90766.1"/>
    </source>
</evidence>
<dbReference type="Gene3D" id="2.60.40.10">
    <property type="entry name" value="Immunoglobulins"/>
    <property type="match status" value="2"/>
</dbReference>
<organism evidence="3 4">
    <name type="scientific">Marivirga lumbricoides</name>
    <dbReference type="NCBI Taxonomy" id="1046115"/>
    <lineage>
        <taxon>Bacteria</taxon>
        <taxon>Pseudomonadati</taxon>
        <taxon>Bacteroidota</taxon>
        <taxon>Cytophagia</taxon>
        <taxon>Cytophagales</taxon>
        <taxon>Marivirgaceae</taxon>
        <taxon>Marivirga</taxon>
    </lineage>
</organism>
<evidence type="ECO:0000256" key="1">
    <source>
        <dbReference type="SAM" id="MobiDB-lite"/>
    </source>
</evidence>
<evidence type="ECO:0000259" key="2">
    <source>
        <dbReference type="Pfam" id="PF19077"/>
    </source>
</evidence>
<dbReference type="InterPro" id="IPR013783">
    <property type="entry name" value="Ig-like_fold"/>
</dbReference>
<dbReference type="Pfam" id="PF19077">
    <property type="entry name" value="Big_13"/>
    <property type="match status" value="1"/>
</dbReference>
<dbReference type="EMBL" id="PYVU01000573">
    <property type="protein sequence ID" value="PTB90766.1"/>
    <property type="molecule type" value="Genomic_DNA"/>
</dbReference>
<feature type="domain" description="Bacterial Ig-like" evidence="2">
    <location>
        <begin position="102"/>
        <end position="188"/>
    </location>
</feature>
<feature type="region of interest" description="Disordered" evidence="1">
    <location>
        <begin position="77"/>
        <end position="103"/>
    </location>
</feature>
<feature type="non-terminal residue" evidence="3">
    <location>
        <position position="218"/>
    </location>
</feature>